<organism evidence="1 2">
    <name type="scientific">Agrobacterium albertimagni AOL15</name>
    <dbReference type="NCBI Taxonomy" id="1156935"/>
    <lineage>
        <taxon>Bacteria</taxon>
        <taxon>Pseudomonadati</taxon>
        <taxon>Pseudomonadota</taxon>
        <taxon>Alphaproteobacteria</taxon>
        <taxon>Hyphomicrobiales</taxon>
        <taxon>Rhizobiaceae</taxon>
        <taxon>Rhizobium/Agrobacterium group</taxon>
        <taxon>Agrobacterium</taxon>
    </lineage>
</organism>
<name>K2PZY2_9HYPH</name>
<evidence type="ECO:0000313" key="2">
    <source>
        <dbReference type="Proteomes" id="UP000007123"/>
    </source>
</evidence>
<protein>
    <submittedName>
        <fullName evidence="1">Uncharacterized protein</fullName>
    </submittedName>
</protein>
<sequence length="68" mass="7293">MVVDGGLKFADIAIATAVEVDDRIFDGDELDPVAVGYGDANRDSGIFDDLLLHNECPRSCTFGTALFQ</sequence>
<dbReference type="AlphaFoldDB" id="K2PZY2"/>
<proteinExistence type="predicted"/>
<dbReference type="Proteomes" id="UP000007123">
    <property type="component" value="Unassembled WGS sequence"/>
</dbReference>
<dbReference type="STRING" id="1156935.QWE_16923"/>
<dbReference type="EMBL" id="ALJF01000013">
    <property type="protein sequence ID" value="EKF58305.1"/>
    <property type="molecule type" value="Genomic_DNA"/>
</dbReference>
<comment type="caution">
    <text evidence="1">The sequence shown here is derived from an EMBL/GenBank/DDBJ whole genome shotgun (WGS) entry which is preliminary data.</text>
</comment>
<evidence type="ECO:0000313" key="1">
    <source>
        <dbReference type="EMBL" id="EKF58305.1"/>
    </source>
</evidence>
<keyword evidence="2" id="KW-1185">Reference proteome</keyword>
<reference evidence="1 2" key="1">
    <citation type="journal article" date="2012" name="J. Bacteriol.">
        <title>Draft Genome Sequence of Agrobacterium albertimagni Strain AOL15.</title>
        <authorList>
            <person name="Trimble W.L."/>
            <person name="Phung le T."/>
            <person name="Meyer F."/>
            <person name="Gilbert J.A."/>
            <person name="Silver S."/>
        </authorList>
    </citation>
    <scope>NUCLEOTIDE SEQUENCE [LARGE SCALE GENOMIC DNA]</scope>
    <source>
        <strain evidence="1 2">AOL15</strain>
    </source>
</reference>
<gene>
    <name evidence="1" type="ORF">QWE_16923</name>
</gene>
<accession>K2PZY2</accession>